<gene>
    <name evidence="45" type="primary">dock9</name>
    <name evidence="45" type="ORF">DAT39_018089</name>
</gene>
<feature type="non-terminal residue" evidence="45">
    <location>
        <position position="1"/>
    </location>
</feature>
<dbReference type="FunFam" id="1.10.12.70:FF:000002">
    <property type="entry name" value="Serine/threonine kinase 24"/>
    <property type="match status" value="1"/>
</dbReference>
<dbReference type="GO" id="GO:0016020">
    <property type="term" value="C:membrane"/>
    <property type="evidence" value="ECO:0007669"/>
    <property type="project" value="UniProtKB-SubCell"/>
</dbReference>
<feature type="coiled-coil region" evidence="40">
    <location>
        <begin position="978"/>
        <end position="1005"/>
    </location>
</feature>
<dbReference type="GO" id="GO:0015031">
    <property type="term" value="P:protein transport"/>
    <property type="evidence" value="ECO:0007669"/>
    <property type="project" value="UniProtKB-KW"/>
</dbReference>
<keyword evidence="40" id="KW-0175">Coiled coil</keyword>
<evidence type="ECO:0000256" key="39">
    <source>
        <dbReference type="RuleBase" id="RU003755"/>
    </source>
</evidence>
<dbReference type="GO" id="GO:0007264">
    <property type="term" value="P:small GTPase-mediated signal transduction"/>
    <property type="evidence" value="ECO:0007669"/>
    <property type="project" value="InterPro"/>
</dbReference>
<feature type="domain" description="DOCKER" evidence="44">
    <location>
        <begin position="581"/>
        <end position="1008"/>
    </location>
</feature>
<dbReference type="FunFam" id="3.30.200.20:FF:000252">
    <property type="entry name" value="Serine/threonine-protein kinase 26"/>
    <property type="match status" value="1"/>
</dbReference>
<dbReference type="InterPro" id="IPR046769">
    <property type="entry name" value="DOCKER_Lobe_A"/>
</dbReference>
<dbReference type="Pfam" id="PF00854">
    <property type="entry name" value="PTR2"/>
    <property type="match status" value="2"/>
</dbReference>
<dbReference type="PROSITE" id="PS51651">
    <property type="entry name" value="DOCKER"/>
    <property type="match status" value="1"/>
</dbReference>
<feature type="transmembrane region" description="Helical" evidence="42">
    <location>
        <begin position="1251"/>
        <end position="1268"/>
    </location>
</feature>
<feature type="transmembrane region" description="Helical" evidence="42">
    <location>
        <begin position="1085"/>
        <end position="1105"/>
    </location>
</feature>
<evidence type="ECO:0000256" key="42">
    <source>
        <dbReference type="SAM" id="Phobius"/>
    </source>
</evidence>
<comment type="cofactor">
    <cofactor evidence="2">
        <name>Co(2+)</name>
        <dbReference type="ChEBI" id="CHEBI:48828"/>
    </cofactor>
</comment>
<evidence type="ECO:0000256" key="37">
    <source>
        <dbReference type="PROSITE-ProRule" id="PRU00984"/>
    </source>
</evidence>
<feature type="transmembrane region" description="Helical" evidence="42">
    <location>
        <begin position="1161"/>
        <end position="1181"/>
    </location>
</feature>
<comment type="catalytic activity">
    <reaction evidence="31">
        <text>L-threonyl-[protein] + ATP = O-phospho-L-threonyl-[protein] + ADP + H(+)</text>
        <dbReference type="Rhea" id="RHEA:46608"/>
        <dbReference type="Rhea" id="RHEA-COMP:11060"/>
        <dbReference type="Rhea" id="RHEA-COMP:11605"/>
        <dbReference type="ChEBI" id="CHEBI:15378"/>
        <dbReference type="ChEBI" id="CHEBI:30013"/>
        <dbReference type="ChEBI" id="CHEBI:30616"/>
        <dbReference type="ChEBI" id="CHEBI:61977"/>
        <dbReference type="ChEBI" id="CHEBI:456216"/>
        <dbReference type="EC" id="2.7.11.1"/>
    </reaction>
</comment>
<dbReference type="Proteomes" id="UP000727407">
    <property type="component" value="Unassembled WGS sequence"/>
</dbReference>
<evidence type="ECO:0000256" key="29">
    <source>
        <dbReference type="ARBA" id="ARBA00023136"/>
    </source>
</evidence>
<dbReference type="FunFam" id="1.25.40.410:FF:000001">
    <property type="entry name" value="dedicator of cytokinesis protein 9 isoform X2"/>
    <property type="match status" value="1"/>
</dbReference>
<comment type="caution">
    <text evidence="45">The sequence shown here is derived from an EMBL/GenBank/DDBJ whole genome shotgun (WGS) entry which is preliminary data.</text>
</comment>
<evidence type="ECO:0000256" key="3">
    <source>
        <dbReference type="ARBA" id="ARBA00001946"/>
    </source>
</evidence>
<sequence>QINNYINCFMPGDARTLYEFKFEFLKVVCNHEHYIPLNLPMPFGKGRIMRFQDLQLDYSLTDDFCKNHFLVGLLLREVGAGLQEFRDIRQIAIQVLKNLMIKHTFDDRYTSKSQQARLATLYLPLFGLLQENVQRLNIKDPLPLTNSLSNSTVRDEPVHSSPLVTPPKTGSHIESSLHKDVFGVISGTVTPHASSTPNISVRHADSRCSLISTDSGSSLPERGNDKSHPLDKQSNVAAALGGSLLRCDKLEQSEVKSLLMCFLHVLKSMSEDALFTYWNKASSGDLMDFFTLLELCLHQFRYMGKRYIARSQEGSVAHERKSQTLPVSRSRAGMMHARLQQLSSLDNSYTYNHTYSHSDADVLNQSLLEANIATEVCLTVLDVLSIFIMGFKTQLSLDHGHNPLMKKVFAVHLCFLQINQSETALKQVFTFLRTFIYKFPCTFFEGRADMCASFCYEILKCCNSKLSSIRSDAAHLLYFLMKSNFDYTGRKSFVRTHLQVVIAVSQLIADVIGIGGMRFQQSLSIINNCANSDKTIKNTAFPSDVKDLTKRIRTVLMATAQMKEHERDPEMLVDLQYSLAKSYASTPELRKTWLDSMARIHVKNGDLSEAAMCYVHVAALVAEYLKRKGMFKQGCSAFRVVTPNIDEEASMIEDVGMQDVHFNEDVLMELLEECADGLWKAERYELISDIYKLIIPIYEKRRDFEKLAHLYETLHRAYSKVTEVMHTGKRLLGTYFRVAFFGQGFFEDEDGKEYIYKEPKFTPLSEISQRLLKLYSEKFGAENVKMIQDSGKINPKDLDSKYAYIQVTHVTPFMEEKELVEKKTEFERSHNIRRFVFEMPFTVSGKKQGGIEEQCKRRTILTTTHSFPYVKKRIAVMYQHHTDLNPIEVAIDEMSKKVAELRQLCASNEVDMIKLQLKLQGSISVQVNAGPLAYARAFLDDTTSKKYPDNKVKQLKEVFRQFVEACGHGLGINERLIKEDQQEYHDEMKTNYRDLTRELSAIMHETSVECCGYPVSIFFIVVNEFCERFSYYGMRAVLVLYFTYFLRWDDDLATSIYHAFVALCYLTPILGAIVADSWLGKFQTIIYLSIVYAIGQIVIAVSAIHDITDTDRDGKPNNMEVHVTLAMLGLVLIAFGTGGIKPCVSAFGGDQFKDHQARQRSTFFSVFYLCINAGSLLSTLITPILRGQQCGIHTKSQCYPLAFGVPAALMVVSLVVFIAGSGMYVKTEPKGNIMLDVCKCIWKLLIAQIKMVLKVLFLYIPLPMFWTLFDQKGTLALQPEQMQTVNPILILTLVPIMDRIVYPLISKCGFNFTPLKRMTTGMFLAAMAFVSAALVQIEIDKTLPVFPSSTQSQLKVVNMGSAQLQVNIPPNPPFQLGSLQATEDYMTFDSPNIAVSLNSEINETFTLGLGQRYTLIIPSSYVNMYLAKDLTSKPEQGKNAVRFVNGQSISLNVSDIGNIESSAISNQTECGGSVVKVEDIQPNSVSIALQIPQYFLITAGEVVFSVTGLEFSYSQAPSNMKAVLQAGWLFTVAVGNFIVLIVAELAKLPDKNIKTDPEELFTKLEKIGKGSFGEVFKGIDNRTQKVVAIKIIDLEEAEDEIEDIQQEITVLSQCDSPFVTKYYGSYLKGTKLWIIMEYLGGGSALDLLEPGPLDESQIATILREILKGLEYLHSEKKIHRDIKAANVLLAEQGDVKLADFGVAGQLTDTQIKRNTFVGTPFWMAPEVIKQSAYDSKADIWSLGITAIELAKGEPPHSDLHPMKVLFLIPKNNPPTLEGNYSKPLKEFVEACLNKEPNFRPSAKELLKHKLIVRHAKKTSYLTELIDRYKRWKAEQSRDDSSSDESDSEQDGQASGGNDSGNDDWIFTIREKDPKKIQNGIMQSAELDHSKVQSSTQMPLSQSLSTIISPLFAELKQKGEASNGKPEAVEELREAIFLAEEVCPGISDSMVTELVQRLQ</sequence>
<keyword evidence="29 42" id="KW-0472">Membrane</keyword>
<comment type="subunit">
    <text evidence="33">Monomer. Interacts with CTTNBP2NL. Interacts with RIPOR1 (via C-terminus); this interaction occurs in a PDCD10-dependent and Rho-independent manner. Interacts with PDCD10; this interaction is required for the association of STK24 with RIPOR1. Part of the core of STRIPAK complexes composed of PP2A catalytic and scaffolding subunits, the striatins (PP2A regulatory subunits), the striatin-associated proteins MOB4, STRIP1 and STRIP2, PDCD10 and members of the STE20 kinases, such as STK24 and STK26.</text>
</comment>
<feature type="transmembrane region" description="Helical" evidence="42">
    <location>
        <begin position="1201"/>
        <end position="1225"/>
    </location>
</feature>
<comment type="catalytic activity">
    <reaction evidence="32">
        <text>L-seryl-[protein] + ATP = O-phospho-L-seryl-[protein] + ADP + H(+)</text>
        <dbReference type="Rhea" id="RHEA:17989"/>
        <dbReference type="Rhea" id="RHEA-COMP:9863"/>
        <dbReference type="Rhea" id="RHEA-COMP:11604"/>
        <dbReference type="ChEBI" id="CHEBI:15378"/>
        <dbReference type="ChEBI" id="CHEBI:29999"/>
        <dbReference type="ChEBI" id="CHEBI:30616"/>
        <dbReference type="ChEBI" id="CHEBI:83421"/>
        <dbReference type="ChEBI" id="CHEBI:456216"/>
        <dbReference type="EC" id="2.7.11.1"/>
    </reaction>
</comment>
<dbReference type="Gene3D" id="1.10.12.70">
    <property type="match status" value="1"/>
</dbReference>
<keyword evidence="19" id="KW-0479">Metal-binding</keyword>
<dbReference type="OrthoDB" id="47328at2759"/>
<dbReference type="InterPro" id="IPR048288">
    <property type="entry name" value="PDCD10_N"/>
</dbReference>
<dbReference type="Pfam" id="PF20422">
    <property type="entry name" value="DHR-2_Lobe_B"/>
    <property type="match status" value="1"/>
</dbReference>
<dbReference type="Pfam" id="PF20421">
    <property type="entry name" value="DHR-2_Lobe_C"/>
    <property type="match status" value="1"/>
</dbReference>
<evidence type="ECO:0000256" key="36">
    <source>
        <dbReference type="ARBA" id="ARBA00079554"/>
    </source>
</evidence>
<evidence type="ECO:0000256" key="10">
    <source>
        <dbReference type="ARBA" id="ARBA00012513"/>
    </source>
</evidence>
<dbReference type="InterPro" id="IPR011009">
    <property type="entry name" value="Kinase-like_dom_sf"/>
</dbReference>
<name>A0A8J4TQU5_CLAMG</name>
<dbReference type="GO" id="GO:0004674">
    <property type="term" value="F:protein serine/threonine kinase activity"/>
    <property type="evidence" value="ECO:0007669"/>
    <property type="project" value="UniProtKB-KW"/>
</dbReference>
<dbReference type="InterPro" id="IPR017441">
    <property type="entry name" value="Protein_kinase_ATP_BS"/>
</dbReference>
<evidence type="ECO:0000256" key="34">
    <source>
        <dbReference type="ARBA" id="ARBA00072153"/>
    </source>
</evidence>
<dbReference type="InterPro" id="IPR046773">
    <property type="entry name" value="DOCKER_Lobe_C"/>
</dbReference>
<dbReference type="InterPro" id="IPR000109">
    <property type="entry name" value="POT_fam"/>
</dbReference>
<dbReference type="Gene3D" id="1.25.40.410">
    <property type="match status" value="1"/>
</dbReference>
<evidence type="ECO:0000256" key="40">
    <source>
        <dbReference type="SAM" id="Coils"/>
    </source>
</evidence>
<dbReference type="Pfam" id="PF20929">
    <property type="entry name" value="PDCD10_N"/>
    <property type="match status" value="1"/>
</dbReference>
<evidence type="ECO:0000256" key="31">
    <source>
        <dbReference type="ARBA" id="ARBA00047899"/>
    </source>
</evidence>
<evidence type="ECO:0000256" key="9">
    <source>
        <dbReference type="ARBA" id="ARBA00008874"/>
    </source>
</evidence>
<dbReference type="PANTHER" id="PTHR23317:SF77">
    <property type="entry name" value="DEDICATOR OF CYTOKINESIS PROTEIN 9"/>
    <property type="match status" value="1"/>
</dbReference>
<keyword evidence="30" id="KW-0539">Nucleus</keyword>
<keyword evidence="25" id="KW-0571">Peptide transport</keyword>
<evidence type="ECO:0000256" key="12">
    <source>
        <dbReference type="ARBA" id="ARBA00022490"/>
    </source>
</evidence>
<reference evidence="45" key="1">
    <citation type="submission" date="2020-07" db="EMBL/GenBank/DDBJ databases">
        <title>Clarias magur genome sequencing, assembly and annotation.</title>
        <authorList>
            <person name="Kushwaha B."/>
            <person name="Kumar R."/>
            <person name="Das P."/>
            <person name="Joshi C.G."/>
            <person name="Kumar D."/>
            <person name="Nagpure N.S."/>
            <person name="Pandey M."/>
            <person name="Agarwal S."/>
            <person name="Srivastava S."/>
            <person name="Singh M."/>
            <person name="Sahoo L."/>
            <person name="Jayasankar P."/>
            <person name="Meher P.K."/>
            <person name="Koringa P.G."/>
            <person name="Iquebal M.A."/>
            <person name="Das S.P."/>
            <person name="Bit A."/>
            <person name="Patnaik S."/>
            <person name="Patel N."/>
            <person name="Shah T.M."/>
            <person name="Hinsu A."/>
            <person name="Jena J.K."/>
        </authorList>
    </citation>
    <scope>NUCLEOTIDE SEQUENCE</scope>
    <source>
        <strain evidence="45">CIFAMagur01</strain>
        <tissue evidence="45">Testis</tissue>
    </source>
</reference>
<dbReference type="SUPFAM" id="SSF56112">
    <property type="entry name" value="Protein kinase-like (PK-like)"/>
    <property type="match status" value="1"/>
</dbReference>
<feature type="coiled-coil region" evidence="40">
    <location>
        <begin position="1587"/>
        <end position="1614"/>
    </location>
</feature>
<evidence type="ECO:0000313" key="46">
    <source>
        <dbReference type="Proteomes" id="UP000727407"/>
    </source>
</evidence>
<dbReference type="CDD" id="cd11698">
    <property type="entry name" value="DHR2_DOCK9"/>
    <property type="match status" value="1"/>
</dbReference>
<keyword evidence="26" id="KW-0653">Protein transport</keyword>
<keyword evidence="21" id="KW-0418">Kinase</keyword>
<feature type="transmembrane region" description="Helical" evidence="42">
    <location>
        <begin position="1125"/>
        <end position="1149"/>
    </location>
</feature>
<feature type="non-terminal residue" evidence="45">
    <location>
        <position position="1958"/>
    </location>
</feature>
<feature type="binding site" evidence="38">
    <location>
        <position position="1590"/>
    </location>
    <ligand>
        <name>ATP</name>
        <dbReference type="ChEBI" id="CHEBI:30616"/>
    </ligand>
</feature>
<keyword evidence="24" id="KW-0769">Symport</keyword>
<comment type="cofactor">
    <cofactor evidence="4">
        <name>Zn(2+)</name>
        <dbReference type="ChEBI" id="CHEBI:29105"/>
    </cofactor>
</comment>
<evidence type="ECO:0000313" key="45">
    <source>
        <dbReference type="EMBL" id="KAF5892208.1"/>
    </source>
</evidence>
<dbReference type="InterPro" id="IPR018456">
    <property type="entry name" value="PTR2_symporter_CS"/>
</dbReference>
<evidence type="ECO:0000256" key="7">
    <source>
        <dbReference type="ARBA" id="ARBA00004496"/>
    </source>
</evidence>
<evidence type="ECO:0000256" key="16">
    <source>
        <dbReference type="ARBA" id="ARBA00022679"/>
    </source>
</evidence>
<comment type="cofactor">
    <cofactor evidence="1">
        <name>Mn(2+)</name>
        <dbReference type="ChEBI" id="CHEBI:29035"/>
    </cofactor>
</comment>
<evidence type="ECO:0000256" key="1">
    <source>
        <dbReference type="ARBA" id="ARBA00001936"/>
    </source>
</evidence>
<feature type="region of interest" description="Disordered" evidence="41">
    <location>
        <begin position="1832"/>
        <end position="1864"/>
    </location>
</feature>
<keyword evidence="27 42" id="KW-1133">Transmembrane helix</keyword>
<evidence type="ECO:0000256" key="32">
    <source>
        <dbReference type="ARBA" id="ARBA00048679"/>
    </source>
</evidence>
<keyword evidence="18" id="KW-0053">Apoptosis</keyword>
<keyword evidence="46" id="KW-1185">Reference proteome</keyword>
<dbReference type="Gene3D" id="1.20.1250.20">
    <property type="entry name" value="MFS general substrate transporter like domains"/>
    <property type="match status" value="3"/>
</dbReference>
<dbReference type="SUPFAM" id="SSF103473">
    <property type="entry name" value="MFS general substrate transporter"/>
    <property type="match status" value="1"/>
</dbReference>
<dbReference type="GO" id="GO:0006915">
    <property type="term" value="P:apoptotic process"/>
    <property type="evidence" value="ECO:0007669"/>
    <property type="project" value="UniProtKB-KW"/>
</dbReference>
<keyword evidence="16" id="KW-0808">Transferase</keyword>
<dbReference type="InterPro" id="IPR036259">
    <property type="entry name" value="MFS_trans_sf"/>
</dbReference>
<evidence type="ECO:0000256" key="2">
    <source>
        <dbReference type="ARBA" id="ARBA00001941"/>
    </source>
</evidence>
<keyword evidence="17 39" id="KW-0812">Transmembrane</keyword>
<comment type="similarity">
    <text evidence="8 39">Belongs to the major facilitator superfamily. Proton-dependent oligopeptide transporter (POT/PTR) (TC 2.A.17) family.</text>
</comment>
<evidence type="ECO:0000256" key="38">
    <source>
        <dbReference type="PROSITE-ProRule" id="PRU10141"/>
    </source>
</evidence>
<evidence type="ECO:0000256" key="27">
    <source>
        <dbReference type="ARBA" id="ARBA00022989"/>
    </source>
</evidence>
<dbReference type="GO" id="GO:0005737">
    <property type="term" value="C:cytoplasm"/>
    <property type="evidence" value="ECO:0007669"/>
    <property type="project" value="UniProtKB-SubCell"/>
</dbReference>
<dbReference type="GO" id="GO:0015293">
    <property type="term" value="F:symporter activity"/>
    <property type="evidence" value="ECO:0007669"/>
    <property type="project" value="UniProtKB-KW"/>
</dbReference>
<evidence type="ECO:0000256" key="41">
    <source>
        <dbReference type="SAM" id="MobiDB-lite"/>
    </source>
</evidence>
<dbReference type="PROSITE" id="PS01022">
    <property type="entry name" value="PTR2_1"/>
    <property type="match status" value="1"/>
</dbReference>
<feature type="transmembrane region" description="Helical" evidence="42">
    <location>
        <begin position="1001"/>
        <end position="1022"/>
    </location>
</feature>
<evidence type="ECO:0000256" key="22">
    <source>
        <dbReference type="ARBA" id="ARBA00022840"/>
    </source>
</evidence>
<comment type="similarity">
    <text evidence="9">Belongs to the protein kinase superfamily. STE Ser/Thr protein kinase family. STE20 subfamily.</text>
</comment>
<evidence type="ECO:0000256" key="14">
    <source>
        <dbReference type="ARBA" id="ARBA00022553"/>
    </source>
</evidence>
<evidence type="ECO:0000259" key="43">
    <source>
        <dbReference type="PROSITE" id="PS50011"/>
    </source>
</evidence>
<dbReference type="Gene3D" id="3.30.200.20">
    <property type="entry name" value="Phosphorylase Kinase, domain 1"/>
    <property type="match status" value="1"/>
</dbReference>
<protein>
    <recommendedName>
        <fullName evidence="34">Serine/threonine-protein kinase 24</fullName>
        <ecNumber evidence="10">2.7.11.1</ecNumber>
    </recommendedName>
    <alternativeName>
        <fullName evidence="36">Mammalian STE20-like protein kinase 3</fullName>
    </alternativeName>
    <alternativeName>
        <fullName evidence="35">STE20-like kinase MST3</fullName>
    </alternativeName>
</protein>
<evidence type="ECO:0000256" key="28">
    <source>
        <dbReference type="ARBA" id="ARBA00022990"/>
    </source>
</evidence>
<dbReference type="GO" id="GO:0006857">
    <property type="term" value="P:oligopeptide transport"/>
    <property type="evidence" value="ECO:0007669"/>
    <property type="project" value="InterPro"/>
</dbReference>
<feature type="domain" description="Protein kinase" evidence="43">
    <location>
        <begin position="1561"/>
        <end position="1811"/>
    </location>
</feature>
<dbReference type="FunFam" id="1.20.58.740:FF:000001">
    <property type="entry name" value="dedicator of cytokinesis protein 9 isoform X1"/>
    <property type="match status" value="1"/>
</dbReference>
<keyword evidence="15" id="KW-0344">Guanine-nucleotide releasing factor</keyword>
<evidence type="ECO:0000256" key="20">
    <source>
        <dbReference type="ARBA" id="ARBA00022741"/>
    </source>
</evidence>
<dbReference type="GO" id="GO:0005634">
    <property type="term" value="C:nucleus"/>
    <property type="evidence" value="ECO:0007669"/>
    <property type="project" value="UniProtKB-SubCell"/>
</dbReference>
<evidence type="ECO:0000259" key="44">
    <source>
        <dbReference type="PROSITE" id="PS51651"/>
    </source>
</evidence>
<feature type="region of interest" description="Disordered" evidence="41">
    <location>
        <begin position="148"/>
        <end position="172"/>
    </location>
</feature>
<comment type="subcellular location">
    <subcellularLocation>
        <location evidence="7">Cytoplasm</location>
    </subcellularLocation>
    <subcellularLocation>
        <location evidence="6 39">Membrane</location>
        <topology evidence="6 39">Multi-pass membrane protein</topology>
    </subcellularLocation>
    <subcellularLocation>
        <location evidence="5">Nucleus</location>
    </subcellularLocation>
</comment>
<proteinExistence type="inferred from homology"/>
<dbReference type="InterPro" id="IPR027357">
    <property type="entry name" value="DOCKER_dom"/>
</dbReference>
<accession>A0A8J4TQU5</accession>
<dbReference type="InterPro" id="IPR000719">
    <property type="entry name" value="Prot_kinase_dom"/>
</dbReference>
<evidence type="ECO:0000256" key="11">
    <source>
        <dbReference type="ARBA" id="ARBA00022448"/>
    </source>
</evidence>
<evidence type="ECO:0000256" key="18">
    <source>
        <dbReference type="ARBA" id="ARBA00022703"/>
    </source>
</evidence>
<dbReference type="CDD" id="cd06609">
    <property type="entry name" value="STKc_MST3_like"/>
    <property type="match status" value="1"/>
</dbReference>
<dbReference type="PROSITE" id="PS00107">
    <property type="entry name" value="PROTEIN_KINASE_ATP"/>
    <property type="match status" value="1"/>
</dbReference>
<keyword evidence="22 38" id="KW-0067">ATP-binding</keyword>
<evidence type="ECO:0000256" key="5">
    <source>
        <dbReference type="ARBA" id="ARBA00004123"/>
    </source>
</evidence>
<dbReference type="EMBL" id="QNUK01000519">
    <property type="protein sequence ID" value="KAF5892208.1"/>
    <property type="molecule type" value="Genomic_DNA"/>
</dbReference>
<evidence type="ECO:0000256" key="13">
    <source>
        <dbReference type="ARBA" id="ARBA00022527"/>
    </source>
</evidence>
<comment type="cofactor">
    <cofactor evidence="3">
        <name>Mg(2+)</name>
        <dbReference type="ChEBI" id="CHEBI:18420"/>
    </cofactor>
</comment>
<evidence type="ECO:0000256" key="21">
    <source>
        <dbReference type="ARBA" id="ARBA00022777"/>
    </source>
</evidence>
<evidence type="ECO:0000256" key="33">
    <source>
        <dbReference type="ARBA" id="ARBA00066233"/>
    </source>
</evidence>
<organism evidence="45 46">
    <name type="scientific">Clarias magur</name>
    <name type="common">Asian catfish</name>
    <name type="synonym">Macropteronotus magur</name>
    <dbReference type="NCBI Taxonomy" id="1594786"/>
    <lineage>
        <taxon>Eukaryota</taxon>
        <taxon>Metazoa</taxon>
        <taxon>Chordata</taxon>
        <taxon>Craniata</taxon>
        <taxon>Vertebrata</taxon>
        <taxon>Euteleostomi</taxon>
        <taxon>Actinopterygii</taxon>
        <taxon>Neopterygii</taxon>
        <taxon>Teleostei</taxon>
        <taxon>Ostariophysi</taxon>
        <taxon>Siluriformes</taxon>
        <taxon>Clariidae</taxon>
        <taxon>Clarias</taxon>
    </lineage>
</organism>
<keyword evidence="13" id="KW-0723">Serine/threonine-protein kinase</keyword>
<feature type="transmembrane region" description="Helical" evidence="42">
    <location>
        <begin position="1052"/>
        <end position="1073"/>
    </location>
</feature>
<keyword evidence="14" id="KW-0597">Phosphoprotein</keyword>
<evidence type="ECO:0000256" key="8">
    <source>
        <dbReference type="ARBA" id="ARBA00005982"/>
    </source>
</evidence>
<keyword evidence="11 39" id="KW-0813">Transport</keyword>
<evidence type="ECO:0000256" key="30">
    <source>
        <dbReference type="ARBA" id="ARBA00023242"/>
    </source>
</evidence>
<dbReference type="Gene3D" id="1.10.510.10">
    <property type="entry name" value="Transferase(Phosphotransferase) domain 1"/>
    <property type="match status" value="1"/>
</dbReference>
<evidence type="ECO:0000256" key="26">
    <source>
        <dbReference type="ARBA" id="ARBA00022927"/>
    </source>
</evidence>
<keyword evidence="20 38" id="KW-0547">Nucleotide-binding</keyword>
<evidence type="ECO:0000256" key="17">
    <source>
        <dbReference type="ARBA" id="ARBA00022692"/>
    </source>
</evidence>
<evidence type="ECO:0000256" key="6">
    <source>
        <dbReference type="ARBA" id="ARBA00004141"/>
    </source>
</evidence>
<dbReference type="EC" id="2.7.11.1" evidence="10"/>
<evidence type="ECO:0000256" key="4">
    <source>
        <dbReference type="ARBA" id="ARBA00001947"/>
    </source>
</evidence>
<dbReference type="GO" id="GO:0048679">
    <property type="term" value="P:regulation of axon regeneration"/>
    <property type="evidence" value="ECO:0007669"/>
    <property type="project" value="UniProtKB-ARBA"/>
</dbReference>
<dbReference type="InterPro" id="IPR046770">
    <property type="entry name" value="DOCKER_Lobe_B"/>
</dbReference>
<comment type="similarity">
    <text evidence="37">Belongs to the DOCK family.</text>
</comment>
<dbReference type="Gene3D" id="1.20.58.740">
    <property type="match status" value="1"/>
</dbReference>
<dbReference type="InterPro" id="IPR046409">
    <property type="entry name" value="PDC10_dimerisation_sf"/>
</dbReference>
<dbReference type="FunFam" id="1.10.510.10:FF:000411">
    <property type="entry name" value="Probable Ste20-like kinase Don3"/>
    <property type="match status" value="1"/>
</dbReference>
<evidence type="ECO:0000256" key="19">
    <source>
        <dbReference type="ARBA" id="ARBA00022723"/>
    </source>
</evidence>
<dbReference type="GO" id="GO:0005085">
    <property type="term" value="F:guanyl-nucleotide exchange factor activity"/>
    <property type="evidence" value="ECO:0007669"/>
    <property type="project" value="UniProtKB-KW"/>
</dbReference>
<evidence type="ECO:0000256" key="25">
    <source>
        <dbReference type="ARBA" id="ARBA00022856"/>
    </source>
</evidence>
<dbReference type="FunFam" id="1.20.1250.20:FF:000049">
    <property type="entry name" value="Solute carrier family 15 member 2"/>
    <property type="match status" value="1"/>
</dbReference>
<dbReference type="PROSITE" id="PS50011">
    <property type="entry name" value="PROTEIN_KINASE_DOM"/>
    <property type="match status" value="1"/>
</dbReference>
<evidence type="ECO:0000256" key="15">
    <source>
        <dbReference type="ARBA" id="ARBA00022658"/>
    </source>
</evidence>
<dbReference type="PROSITE" id="PS01023">
    <property type="entry name" value="PTR2_2"/>
    <property type="match status" value="1"/>
</dbReference>
<evidence type="ECO:0000256" key="35">
    <source>
        <dbReference type="ARBA" id="ARBA00077261"/>
    </source>
</evidence>
<dbReference type="SMART" id="SM00220">
    <property type="entry name" value="S_TKc"/>
    <property type="match status" value="1"/>
</dbReference>
<dbReference type="InterPro" id="IPR043162">
    <property type="entry name" value="DOCK_C_lobe_C"/>
</dbReference>
<evidence type="ECO:0000256" key="24">
    <source>
        <dbReference type="ARBA" id="ARBA00022847"/>
    </source>
</evidence>
<dbReference type="PANTHER" id="PTHR23317">
    <property type="entry name" value="DEDICATOR OF CYTOKINESIS DOCK"/>
    <property type="match status" value="1"/>
</dbReference>
<evidence type="ECO:0000256" key="23">
    <source>
        <dbReference type="ARBA" id="ARBA00022842"/>
    </source>
</evidence>
<keyword evidence="23" id="KW-0460">Magnesium</keyword>
<dbReference type="InterPro" id="IPR043161">
    <property type="entry name" value="DOCK_C_lobe_A"/>
</dbReference>
<dbReference type="InterPro" id="IPR026791">
    <property type="entry name" value="DOCK"/>
</dbReference>
<dbReference type="GO" id="GO:0005524">
    <property type="term" value="F:ATP binding"/>
    <property type="evidence" value="ECO:0007669"/>
    <property type="project" value="UniProtKB-UniRule"/>
</dbReference>
<dbReference type="GO" id="GO:0046872">
    <property type="term" value="F:metal ion binding"/>
    <property type="evidence" value="ECO:0007669"/>
    <property type="project" value="UniProtKB-KW"/>
</dbReference>
<dbReference type="Pfam" id="PF06920">
    <property type="entry name" value="DHR-2_Lobe_A"/>
    <property type="match status" value="1"/>
</dbReference>
<keyword evidence="12" id="KW-0963">Cytoplasm</keyword>
<dbReference type="Pfam" id="PF00069">
    <property type="entry name" value="Pkinase"/>
    <property type="match status" value="1"/>
</dbReference>
<keyword evidence="28" id="KW-0007">Acetylation</keyword>
<feature type="transmembrane region" description="Helical" evidence="42">
    <location>
        <begin position="1029"/>
        <end position="1046"/>
    </location>
</feature>